<dbReference type="AlphaFoldDB" id="A0A369UQ58"/>
<evidence type="ECO:0008006" key="4">
    <source>
        <dbReference type="Google" id="ProtNLM"/>
    </source>
</evidence>
<keyword evidence="3" id="KW-1185">Reference proteome</keyword>
<dbReference type="OrthoDB" id="27171at2"/>
<dbReference type="PANTHER" id="PTHR40115:SF1">
    <property type="entry name" value="INNER MEMBRANE PROTEIN WITH PEPSY TM HELIX"/>
    <property type="match status" value="1"/>
</dbReference>
<gene>
    <name evidence="2" type="ORF">DVJ77_06645</name>
</gene>
<feature type="transmembrane region" description="Helical" evidence="1">
    <location>
        <begin position="203"/>
        <end position="221"/>
    </location>
</feature>
<name>A0A369UQ58_9GAMM</name>
<comment type="caution">
    <text evidence="2">The sequence shown here is derived from an EMBL/GenBank/DDBJ whole genome shotgun (WGS) entry which is preliminary data.</text>
</comment>
<proteinExistence type="predicted"/>
<evidence type="ECO:0000313" key="3">
    <source>
        <dbReference type="Proteomes" id="UP000253782"/>
    </source>
</evidence>
<keyword evidence="1" id="KW-0812">Transmembrane</keyword>
<protein>
    <recommendedName>
        <fullName evidence="4">Peptidase</fullName>
    </recommendedName>
</protein>
<accession>A0A369UQ58</accession>
<organism evidence="2 3">
    <name type="scientific">Dyella tabacisoli</name>
    <dbReference type="NCBI Taxonomy" id="2282381"/>
    <lineage>
        <taxon>Bacteria</taxon>
        <taxon>Pseudomonadati</taxon>
        <taxon>Pseudomonadota</taxon>
        <taxon>Gammaproteobacteria</taxon>
        <taxon>Lysobacterales</taxon>
        <taxon>Rhodanobacteraceae</taxon>
        <taxon>Dyella</taxon>
    </lineage>
</organism>
<dbReference type="Pfam" id="PF16357">
    <property type="entry name" value="PepSY_TM_like_2"/>
    <property type="match status" value="1"/>
</dbReference>
<evidence type="ECO:0000313" key="2">
    <source>
        <dbReference type="EMBL" id="RDD82597.1"/>
    </source>
</evidence>
<evidence type="ECO:0000256" key="1">
    <source>
        <dbReference type="SAM" id="Phobius"/>
    </source>
</evidence>
<dbReference type="EMBL" id="QQAH01000005">
    <property type="protein sequence ID" value="RDD82597.1"/>
    <property type="molecule type" value="Genomic_DNA"/>
</dbReference>
<keyword evidence="1" id="KW-0472">Membrane</keyword>
<dbReference type="Proteomes" id="UP000253782">
    <property type="component" value="Unassembled WGS sequence"/>
</dbReference>
<sequence>MDHIRASPQRQKLQAHQQNPSPHRSFWLKQLHQWHWISSALCLIGMLLFAVTGITLNHAGRIEAKPQTQHRQVQLPAPLQRALAGGDERKGEPLPPVVADWLGDALGVSINGRKGDWAVDEIYLSLPRPGGDAWLSIDRETGQVEYERTERGWVSYLNDLHKGRNAGPVWAWFIDIFALACVIFSVTGLLLLKMHAAKRGATWPLVALGLLLPLVLALIFIH</sequence>
<feature type="transmembrane region" description="Helical" evidence="1">
    <location>
        <begin position="169"/>
        <end position="191"/>
    </location>
</feature>
<dbReference type="InterPro" id="IPR032307">
    <property type="entry name" value="PepSY_TM-like_2"/>
</dbReference>
<reference evidence="2 3" key="1">
    <citation type="submission" date="2018-07" db="EMBL/GenBank/DDBJ databases">
        <title>Dyella tabacisoli L4-6T, whole genome shotgun sequence.</title>
        <authorList>
            <person name="Zhou X.-K."/>
            <person name="Li W.-J."/>
            <person name="Duan Y.-Q."/>
        </authorList>
    </citation>
    <scope>NUCLEOTIDE SEQUENCE [LARGE SCALE GENOMIC DNA]</scope>
    <source>
        <strain evidence="2 3">L4-6</strain>
    </source>
</reference>
<keyword evidence="1" id="KW-1133">Transmembrane helix</keyword>
<feature type="transmembrane region" description="Helical" evidence="1">
    <location>
        <begin position="34"/>
        <end position="56"/>
    </location>
</feature>
<dbReference type="PANTHER" id="PTHR40115">
    <property type="entry name" value="INNER MEMBRANE PROTEIN WITH PEPSY TM HELIX"/>
    <property type="match status" value="1"/>
</dbReference>